<keyword evidence="1" id="KW-0614">Plasmid</keyword>
<accession>A0A2K9ZG55</accession>
<evidence type="ECO:0000313" key="2">
    <source>
        <dbReference type="Proteomes" id="UP000238523"/>
    </source>
</evidence>
<reference evidence="1 2" key="1">
    <citation type="submission" date="2017-11" db="EMBL/GenBank/DDBJ databases">
        <title>Complete genome of Rhizobium leguminosarum Norway, an ineffective micro-symbiont.</title>
        <authorList>
            <person name="Hoffrichter A."/>
            <person name="Liang J."/>
            <person name="Brachmann A."/>
            <person name="Marin M."/>
        </authorList>
    </citation>
    <scope>NUCLEOTIDE SEQUENCE [LARGE SCALE GENOMIC DNA]</scope>
    <source>
        <strain evidence="1 2">Norway</strain>
        <plasmid evidence="2">Plasmid prln3</plasmid>
    </source>
</reference>
<geneLocation type="plasmid" evidence="2">
    <name>prln3</name>
</geneLocation>
<protein>
    <submittedName>
        <fullName evidence="1">Uncharacterized protein</fullName>
    </submittedName>
</protein>
<dbReference type="AlphaFoldDB" id="A0A2K9ZG55"/>
<proteinExistence type="predicted"/>
<gene>
    <name evidence="1" type="ORF">CUJ84_pRLN3000099</name>
</gene>
<dbReference type="Proteomes" id="UP000238523">
    <property type="component" value="Plasmid pRLN3"/>
</dbReference>
<dbReference type="EMBL" id="CP025015">
    <property type="protein sequence ID" value="AUW47237.1"/>
    <property type="molecule type" value="Genomic_DNA"/>
</dbReference>
<evidence type="ECO:0000313" key="1">
    <source>
        <dbReference type="EMBL" id="AUW47237.1"/>
    </source>
</evidence>
<sequence length="76" mass="8686">MDRDRCSWLLSARNGDPWRARVTHASGSGRLDRVGDSHDEARQNLIYVRQQIEQSALLFGPFAWFLQSNPHPILPA</sequence>
<name>A0A2K9ZG55_RHILE</name>
<organism evidence="1 2">
    <name type="scientific">Rhizobium leguminosarum</name>
    <dbReference type="NCBI Taxonomy" id="384"/>
    <lineage>
        <taxon>Bacteria</taxon>
        <taxon>Pseudomonadati</taxon>
        <taxon>Pseudomonadota</taxon>
        <taxon>Alphaproteobacteria</taxon>
        <taxon>Hyphomicrobiales</taxon>
        <taxon>Rhizobiaceae</taxon>
        <taxon>Rhizobium/Agrobacterium group</taxon>
        <taxon>Rhizobium</taxon>
    </lineage>
</organism>